<feature type="region of interest" description="Disordered" evidence="1">
    <location>
        <begin position="42"/>
        <end position="141"/>
    </location>
</feature>
<dbReference type="RefSeq" id="XP_062647723.1">
    <property type="nucleotide sequence ID" value="XM_062791253.1"/>
</dbReference>
<reference evidence="2" key="2">
    <citation type="submission" date="2023-05" db="EMBL/GenBank/DDBJ databases">
        <authorList>
            <consortium name="Lawrence Berkeley National Laboratory"/>
            <person name="Steindorff A."/>
            <person name="Hensen N."/>
            <person name="Bonometti L."/>
            <person name="Westerberg I."/>
            <person name="Brannstrom I.O."/>
            <person name="Guillou S."/>
            <person name="Cros-Aarteil S."/>
            <person name="Calhoun S."/>
            <person name="Haridas S."/>
            <person name="Kuo A."/>
            <person name="Mondo S."/>
            <person name="Pangilinan J."/>
            <person name="Riley R."/>
            <person name="Labutti K."/>
            <person name="Andreopoulos B."/>
            <person name="Lipzen A."/>
            <person name="Chen C."/>
            <person name="Yanf M."/>
            <person name="Daum C."/>
            <person name="Ng V."/>
            <person name="Clum A."/>
            <person name="Ohm R."/>
            <person name="Martin F."/>
            <person name="Silar P."/>
            <person name="Natvig D."/>
            <person name="Lalanne C."/>
            <person name="Gautier V."/>
            <person name="Ament-Velasquez S.L."/>
            <person name="Kruys A."/>
            <person name="Hutchinson M.I."/>
            <person name="Powell A.J."/>
            <person name="Barry K."/>
            <person name="Miller A.N."/>
            <person name="Grigoriev I.V."/>
            <person name="Debuchy R."/>
            <person name="Gladieux P."/>
            <person name="Thoren M.H."/>
            <person name="Johannesson H."/>
        </authorList>
    </citation>
    <scope>NUCLEOTIDE SEQUENCE</scope>
    <source>
        <strain evidence="2">CBS 731.68</strain>
    </source>
</reference>
<dbReference type="GeneID" id="87828022"/>
<dbReference type="AlphaFoldDB" id="A0AAN6Z3T1"/>
<feature type="compositionally biased region" description="Polar residues" evidence="1">
    <location>
        <begin position="62"/>
        <end position="72"/>
    </location>
</feature>
<evidence type="ECO:0000313" key="3">
    <source>
        <dbReference type="Proteomes" id="UP001302602"/>
    </source>
</evidence>
<evidence type="ECO:0000256" key="1">
    <source>
        <dbReference type="SAM" id="MobiDB-lite"/>
    </source>
</evidence>
<gene>
    <name evidence="2" type="ORF">N657DRAFT_634120</name>
</gene>
<dbReference type="Proteomes" id="UP001302602">
    <property type="component" value="Unassembled WGS sequence"/>
</dbReference>
<evidence type="ECO:0000313" key="2">
    <source>
        <dbReference type="EMBL" id="KAK4123952.1"/>
    </source>
</evidence>
<name>A0AAN6Z3T1_9PEZI</name>
<accession>A0AAN6Z3T1</accession>
<feature type="compositionally biased region" description="Basic and acidic residues" evidence="1">
    <location>
        <begin position="125"/>
        <end position="137"/>
    </location>
</feature>
<organism evidence="2 3">
    <name type="scientific">Parathielavia appendiculata</name>
    <dbReference type="NCBI Taxonomy" id="2587402"/>
    <lineage>
        <taxon>Eukaryota</taxon>
        <taxon>Fungi</taxon>
        <taxon>Dikarya</taxon>
        <taxon>Ascomycota</taxon>
        <taxon>Pezizomycotina</taxon>
        <taxon>Sordariomycetes</taxon>
        <taxon>Sordariomycetidae</taxon>
        <taxon>Sordariales</taxon>
        <taxon>Chaetomiaceae</taxon>
        <taxon>Parathielavia</taxon>
    </lineage>
</organism>
<keyword evidence="3" id="KW-1185">Reference proteome</keyword>
<comment type="caution">
    <text evidence="2">The sequence shown here is derived from an EMBL/GenBank/DDBJ whole genome shotgun (WGS) entry which is preliminary data.</text>
</comment>
<reference evidence="2" key="1">
    <citation type="journal article" date="2023" name="Mol. Phylogenet. Evol.">
        <title>Genome-scale phylogeny and comparative genomics of the fungal order Sordariales.</title>
        <authorList>
            <person name="Hensen N."/>
            <person name="Bonometti L."/>
            <person name="Westerberg I."/>
            <person name="Brannstrom I.O."/>
            <person name="Guillou S."/>
            <person name="Cros-Aarteil S."/>
            <person name="Calhoun S."/>
            <person name="Haridas S."/>
            <person name="Kuo A."/>
            <person name="Mondo S."/>
            <person name="Pangilinan J."/>
            <person name="Riley R."/>
            <person name="LaButti K."/>
            <person name="Andreopoulos B."/>
            <person name="Lipzen A."/>
            <person name="Chen C."/>
            <person name="Yan M."/>
            <person name="Daum C."/>
            <person name="Ng V."/>
            <person name="Clum A."/>
            <person name="Steindorff A."/>
            <person name="Ohm R.A."/>
            <person name="Martin F."/>
            <person name="Silar P."/>
            <person name="Natvig D.O."/>
            <person name="Lalanne C."/>
            <person name="Gautier V."/>
            <person name="Ament-Velasquez S.L."/>
            <person name="Kruys A."/>
            <person name="Hutchinson M.I."/>
            <person name="Powell A.J."/>
            <person name="Barry K."/>
            <person name="Miller A.N."/>
            <person name="Grigoriev I.V."/>
            <person name="Debuchy R."/>
            <person name="Gladieux P."/>
            <person name="Hiltunen Thoren M."/>
            <person name="Johannesson H."/>
        </authorList>
    </citation>
    <scope>NUCLEOTIDE SEQUENCE</scope>
    <source>
        <strain evidence="2">CBS 731.68</strain>
    </source>
</reference>
<proteinExistence type="predicted"/>
<protein>
    <submittedName>
        <fullName evidence="2">Uncharacterized protein</fullName>
    </submittedName>
</protein>
<dbReference type="EMBL" id="MU853228">
    <property type="protein sequence ID" value="KAK4123952.1"/>
    <property type="molecule type" value="Genomic_DNA"/>
</dbReference>
<sequence>MSEIDSRELHASIIYDAGDNKTDRIRHTECVECSMQMGEVLDQSLGETSVNKPDGTFERSRASSAENDQGMTSPADESDTFSRGQGIGPLGRSPDPAPRGRVGAYGGVSHMPNSDHTPEATTGEGDMKTKSRWHPAEADPGCQAEGVPGRGQTRAIISGSTGIGQSRSEIVVHTIMLAFNNRICVVAVVLSSR</sequence>